<feature type="compositionally biased region" description="Gly residues" evidence="1">
    <location>
        <begin position="422"/>
        <end position="433"/>
    </location>
</feature>
<protein>
    <recommendedName>
        <fullName evidence="2">Reverse transcriptase domain-containing protein</fullName>
    </recommendedName>
</protein>
<dbReference type="InterPro" id="IPR043502">
    <property type="entry name" value="DNA/RNA_pol_sf"/>
</dbReference>
<name>A0AA38SE27_9ASTR</name>
<dbReference type="Gene3D" id="3.30.70.330">
    <property type="match status" value="1"/>
</dbReference>
<evidence type="ECO:0000256" key="1">
    <source>
        <dbReference type="SAM" id="MobiDB-lite"/>
    </source>
</evidence>
<feature type="region of interest" description="Disordered" evidence="1">
    <location>
        <begin position="520"/>
        <end position="658"/>
    </location>
</feature>
<dbReference type="Pfam" id="PF00078">
    <property type="entry name" value="RVT_1"/>
    <property type="match status" value="1"/>
</dbReference>
<dbReference type="CDD" id="cd00590">
    <property type="entry name" value="RRM_SF"/>
    <property type="match status" value="1"/>
</dbReference>
<dbReference type="PANTHER" id="PTHR33116:SF77">
    <property type="entry name" value="RNA-DIRECTED DNA POLYMERASE"/>
    <property type="match status" value="1"/>
</dbReference>
<organism evidence="3 4">
    <name type="scientific">Centaurea solstitialis</name>
    <name type="common">yellow star-thistle</name>
    <dbReference type="NCBI Taxonomy" id="347529"/>
    <lineage>
        <taxon>Eukaryota</taxon>
        <taxon>Viridiplantae</taxon>
        <taxon>Streptophyta</taxon>
        <taxon>Embryophyta</taxon>
        <taxon>Tracheophyta</taxon>
        <taxon>Spermatophyta</taxon>
        <taxon>Magnoliopsida</taxon>
        <taxon>eudicotyledons</taxon>
        <taxon>Gunneridae</taxon>
        <taxon>Pentapetalae</taxon>
        <taxon>asterids</taxon>
        <taxon>campanulids</taxon>
        <taxon>Asterales</taxon>
        <taxon>Asteraceae</taxon>
        <taxon>Carduoideae</taxon>
        <taxon>Cardueae</taxon>
        <taxon>Centaureinae</taxon>
        <taxon>Centaurea</taxon>
    </lineage>
</organism>
<feature type="compositionally biased region" description="Acidic residues" evidence="1">
    <location>
        <begin position="382"/>
        <end position="397"/>
    </location>
</feature>
<evidence type="ECO:0000259" key="2">
    <source>
        <dbReference type="PROSITE" id="PS50878"/>
    </source>
</evidence>
<dbReference type="GO" id="GO:0003676">
    <property type="term" value="F:nucleic acid binding"/>
    <property type="evidence" value="ECO:0007669"/>
    <property type="project" value="InterPro"/>
</dbReference>
<comment type="caution">
    <text evidence="3">The sequence shown here is derived from an EMBL/GenBank/DDBJ whole genome shotgun (WGS) entry which is preliminary data.</text>
</comment>
<dbReference type="SUPFAM" id="SSF54928">
    <property type="entry name" value="RNA-binding domain, RBD"/>
    <property type="match status" value="1"/>
</dbReference>
<feature type="compositionally biased region" description="Basic residues" evidence="1">
    <location>
        <begin position="611"/>
        <end position="621"/>
    </location>
</feature>
<feature type="compositionally biased region" description="Polar residues" evidence="1">
    <location>
        <begin position="536"/>
        <end position="550"/>
    </location>
</feature>
<gene>
    <name evidence="3" type="ORF">OSB04_027541</name>
</gene>
<dbReference type="SUPFAM" id="SSF56672">
    <property type="entry name" value="DNA/RNA polymerases"/>
    <property type="match status" value="1"/>
</dbReference>
<dbReference type="PANTHER" id="PTHR33116">
    <property type="entry name" value="REVERSE TRANSCRIPTASE ZINC-BINDING DOMAIN-CONTAINING PROTEIN-RELATED-RELATED"/>
    <property type="match status" value="1"/>
</dbReference>
<reference evidence="3" key="1">
    <citation type="submission" date="2023-03" db="EMBL/GenBank/DDBJ databases">
        <title>Chromosome-scale reference genome and RAD-based genetic map of yellow starthistle (Centaurea solstitialis) reveal putative structural variation and QTLs associated with invader traits.</title>
        <authorList>
            <person name="Reatini B."/>
            <person name="Cang F.A."/>
            <person name="Jiang Q."/>
            <person name="Mckibben M.T.W."/>
            <person name="Barker M.S."/>
            <person name="Rieseberg L.H."/>
            <person name="Dlugosch K.M."/>
        </authorList>
    </citation>
    <scope>NUCLEOTIDE SEQUENCE</scope>
    <source>
        <strain evidence="3">CAN-66</strain>
        <tissue evidence="3">Leaf</tissue>
    </source>
</reference>
<dbReference type="EMBL" id="JARYMX010000007">
    <property type="protein sequence ID" value="KAJ9541035.1"/>
    <property type="molecule type" value="Genomic_DNA"/>
</dbReference>
<dbReference type="Pfam" id="PF13966">
    <property type="entry name" value="zf-RVT"/>
    <property type="match status" value="1"/>
</dbReference>
<sequence>MCRWRRKKGHFGDSKTDRSRRNTTGGQISFLFFNFPEVMQIGNLWRIFKRYGTVTDIYLARRPLKCGKKFGFVRFKKEGGELHLGRELNNIWIGLYKMRVFRATDKTQSEDRYRSFVDLGRGKIEENHRRVSADCNLWADRKRDVSRSYAKVLMEGRKKEEERVRQESNNQEDILGDWSPERELEDYLNRCLVGEINSLDNMEAIRKLSKEKAVGISDLKTLGGRQVLLKCSNEISMNGIIQNKLHGLHHWIKDLSRWTPGYRNAERLVWIKIYGVPLHGWKENIFTDIAAKWGKVLKTMNCSLEESSNLSWGKVLISTFILSPIDALKSIKVGGFFYRVKVEEEDSSLLGVVGWEVAETSDSEEGSDEERISPPSSKWSDIEEGSEEEEEGVEETWLEGGMGDRNPNDRSSPAKTEMAGDGIAGNLGGILGGGEKEEKMREKVILENENDNHGAPLSGGSRAAPIDEGVVEVSKEPPNKIPEVFDLGVDMGQNYCGPNKGTIEHQILCDGPIHKKGGCSFSKPNEGGTDAEKDQLSTSQIRTSSKVNQHMETEANCFQPVESKECEKRKTSASADQGGIGSTGGTRLIGKPKQKRSEGVTLGSGRASFHVMKKLARKNGKRGISQKGKQVTSTGERREKGLGVSQTSSSNEVGGKEALDGIEDFGTTIGMEWNRGHQSEKQNEIRVVEEPAESGTGFGKGIKHPGSKFDSNRGPRWGLISSKKISVEEASDLERPFEEDEIWAAIKSCGGDKSPGPDGFTFGFFKAFWEIVKEDLIRAVKWFWEKGELGRGCNASFITLIPKVDAPSHLGEFRPISLIGSFYKILAKILAERIKGVMGKIINSSQSAFIKGRYILDGILIANEIVDYVKKKKKEGFIFKVDFEKAYDSVEWPFLLDCLLKMGFGAKWVSWIEACLKSSSISVLVNGSPTLEFPMKRGLRQGDPLAPFLFLIVSIFLWKMRRKKAIFEGIKVGKLGCSVSVEPRISIHFSSIFIVYGTTVSHLQYADDVVFFGKWKSVNFRNLLKILVCFQELSGLKINVRKSRLFGLGVTEEDVRRWATSAGCGFGKLPFLYLGLPVGASMKRLDHWKEALDKIQKRLESWKSRFVSFGGRLMLVKSVLGSLPLYFFSMFRAPSGVIKECERLRCRFFWGGGGGEGVQKGKVWVKWTNTLKNYKKGGLNIGSLESMNLSLLGKWWSRFLNEKEALWVKVITSLYGVGGGGLFGKNVGFDGAGNSWSSIIRVGTILDSKGVDFTRSFVKKLGDGISTKMWKERWLGLDRLQDVFPRLFRLEVDNSASVAERGEWVDGEWRWSWKWRREPRGRELGELEDLTARLTGIAPNIGGSDKTEWKLDGSGSYTVKKMRELLGTQENESGVVTNWTKILPKKVCIFMWRVGWNRLPCRVFLDKVGVDLDSVLCPRCGEMVESMDHALVMCREVKPVWNRVGMWWGKNLDTVSSVQELLNEDSSPSWGVGKEEVWLAVKWSFMYFIWRHRNSLVFERSSSIVHDKVLEMQRQSFEWISKRSKGWTIHWEDWLADPTGGGSRISGSIEAGFNPQGSVSTGTCCRGLVIVHGVYSVLTEFGEGFIRET</sequence>
<dbReference type="InterPro" id="IPR035979">
    <property type="entry name" value="RBD_domain_sf"/>
</dbReference>
<dbReference type="InterPro" id="IPR000477">
    <property type="entry name" value="RT_dom"/>
</dbReference>
<evidence type="ECO:0000313" key="3">
    <source>
        <dbReference type="EMBL" id="KAJ9541035.1"/>
    </source>
</evidence>
<dbReference type="CDD" id="cd01650">
    <property type="entry name" value="RT_nLTR_like"/>
    <property type="match status" value="1"/>
</dbReference>
<dbReference type="InterPro" id="IPR026960">
    <property type="entry name" value="RVT-Znf"/>
</dbReference>
<feature type="compositionally biased region" description="Acidic residues" evidence="1">
    <location>
        <begin position="359"/>
        <end position="368"/>
    </location>
</feature>
<evidence type="ECO:0000313" key="4">
    <source>
        <dbReference type="Proteomes" id="UP001172457"/>
    </source>
</evidence>
<feature type="region of interest" description="Disordered" evidence="1">
    <location>
        <begin position="1"/>
        <end position="21"/>
    </location>
</feature>
<feature type="region of interest" description="Disordered" evidence="1">
    <location>
        <begin position="359"/>
        <end position="433"/>
    </location>
</feature>
<keyword evidence="4" id="KW-1185">Reference proteome</keyword>
<proteinExistence type="predicted"/>
<feature type="compositionally biased region" description="Basic and acidic residues" evidence="1">
    <location>
        <begin position="10"/>
        <end position="20"/>
    </location>
</feature>
<dbReference type="PROSITE" id="PS50878">
    <property type="entry name" value="RT_POL"/>
    <property type="match status" value="1"/>
</dbReference>
<accession>A0AA38SE27</accession>
<feature type="domain" description="Reverse transcriptase" evidence="2">
    <location>
        <begin position="782"/>
        <end position="1078"/>
    </location>
</feature>
<dbReference type="InterPro" id="IPR012677">
    <property type="entry name" value="Nucleotide-bd_a/b_plait_sf"/>
</dbReference>
<dbReference type="Proteomes" id="UP001172457">
    <property type="component" value="Chromosome 7"/>
</dbReference>